<name>A0A540L0N4_MALBA</name>
<accession>A0A540L0N4</accession>
<dbReference type="EMBL" id="VIEB01000838">
    <property type="protein sequence ID" value="TQD79832.1"/>
    <property type="molecule type" value="Genomic_DNA"/>
</dbReference>
<organism evidence="1 2">
    <name type="scientific">Malus baccata</name>
    <name type="common">Siberian crab apple</name>
    <name type="synonym">Pyrus baccata</name>
    <dbReference type="NCBI Taxonomy" id="106549"/>
    <lineage>
        <taxon>Eukaryota</taxon>
        <taxon>Viridiplantae</taxon>
        <taxon>Streptophyta</taxon>
        <taxon>Embryophyta</taxon>
        <taxon>Tracheophyta</taxon>
        <taxon>Spermatophyta</taxon>
        <taxon>Magnoliopsida</taxon>
        <taxon>eudicotyledons</taxon>
        <taxon>Gunneridae</taxon>
        <taxon>Pentapetalae</taxon>
        <taxon>rosids</taxon>
        <taxon>fabids</taxon>
        <taxon>Rosales</taxon>
        <taxon>Rosaceae</taxon>
        <taxon>Amygdaloideae</taxon>
        <taxon>Maleae</taxon>
        <taxon>Malus</taxon>
    </lineage>
</organism>
<evidence type="ECO:0000313" key="2">
    <source>
        <dbReference type="Proteomes" id="UP000315295"/>
    </source>
</evidence>
<sequence>MKVSYPSPLRCWRRSHGRGSESELNNRSSIEIRDGATNLLDEAHGGDSSGVTDRVLVTAMKGTTLWSRVIRLCRKNSGSELVGSQLPEDVVVENLGREPFPGE</sequence>
<gene>
    <name evidence="1" type="ORF">C1H46_034612</name>
</gene>
<reference evidence="1 2" key="1">
    <citation type="journal article" date="2019" name="G3 (Bethesda)">
        <title>Sequencing of a Wild Apple (Malus baccata) Genome Unravels the Differences Between Cultivated and Wild Apple Species Regarding Disease Resistance and Cold Tolerance.</title>
        <authorList>
            <person name="Chen X."/>
        </authorList>
    </citation>
    <scope>NUCLEOTIDE SEQUENCE [LARGE SCALE GENOMIC DNA]</scope>
    <source>
        <strain evidence="2">cv. Shandingzi</strain>
        <tissue evidence="1">Leaves</tissue>
    </source>
</reference>
<proteinExistence type="predicted"/>
<dbReference type="AlphaFoldDB" id="A0A540L0N4"/>
<protein>
    <submittedName>
        <fullName evidence="1">Uncharacterized protein</fullName>
    </submittedName>
</protein>
<evidence type="ECO:0000313" key="1">
    <source>
        <dbReference type="EMBL" id="TQD79832.1"/>
    </source>
</evidence>
<keyword evidence="2" id="KW-1185">Reference proteome</keyword>
<comment type="caution">
    <text evidence="1">The sequence shown here is derived from an EMBL/GenBank/DDBJ whole genome shotgun (WGS) entry which is preliminary data.</text>
</comment>
<dbReference type="Proteomes" id="UP000315295">
    <property type="component" value="Unassembled WGS sequence"/>
</dbReference>